<dbReference type="RefSeq" id="WP_011846518.1">
    <property type="nucleotide sequence ID" value="NZ_JAMTCC010000015.1"/>
</dbReference>
<organism evidence="2 3">
    <name type="scientific">Shewanella septentrionalis</name>
    <dbReference type="NCBI Taxonomy" id="2952223"/>
    <lineage>
        <taxon>Bacteria</taxon>
        <taxon>Pseudomonadati</taxon>
        <taxon>Pseudomonadota</taxon>
        <taxon>Gammaproteobacteria</taxon>
        <taxon>Alteromonadales</taxon>
        <taxon>Shewanellaceae</taxon>
        <taxon>Shewanella</taxon>
    </lineage>
</organism>
<keyword evidence="3" id="KW-1185">Reference proteome</keyword>
<proteinExistence type="predicted"/>
<dbReference type="Proteomes" id="UP001155604">
    <property type="component" value="Unassembled WGS sequence"/>
</dbReference>
<dbReference type="PROSITE" id="PS51819">
    <property type="entry name" value="VOC"/>
    <property type="match status" value="1"/>
</dbReference>
<dbReference type="EMBL" id="JAMTCC010000015">
    <property type="protein sequence ID" value="MCT7945787.1"/>
    <property type="molecule type" value="Genomic_DNA"/>
</dbReference>
<evidence type="ECO:0000259" key="1">
    <source>
        <dbReference type="PROSITE" id="PS51819"/>
    </source>
</evidence>
<protein>
    <submittedName>
        <fullName evidence="2">VOC family protein</fullName>
    </submittedName>
</protein>
<accession>A0A9X2WUI0</accession>
<comment type="caution">
    <text evidence="2">The sequence shown here is derived from an EMBL/GenBank/DDBJ whole genome shotgun (WGS) entry which is preliminary data.</text>
</comment>
<reference evidence="2" key="1">
    <citation type="journal article" date="2023" name="Int. J. Syst. Evol. Microbiol.">
        <title>&lt;i&gt;Shewanella septentrionalis&lt;/i&gt; sp. nov. and &lt;i&gt;Shewanella holmiensis&lt;/i&gt; sp. nov., isolated from Baltic Sea water and sediments.</title>
        <authorList>
            <person name="Martin-Rodriguez A.J."/>
            <person name="Thorell K."/>
            <person name="Joffre E."/>
            <person name="Jensie-Markopoulos S."/>
            <person name="Moore E.R.B."/>
            <person name="Sjoling A."/>
        </authorList>
    </citation>
    <scope>NUCLEOTIDE SEQUENCE</scope>
    <source>
        <strain evidence="2">SP1W3</strain>
    </source>
</reference>
<sequence length="116" mass="12843">MNLQHSINYLEIPSRDIASSKAFFSQVFGWTYVDYGPEYSCFMDVGITGGFYQAEVDFTLAKGCPLIVIYSQNLELTLTAVVAAGGAITAEIFSFPGGRRFHFTEPCGNEYAVWSE</sequence>
<dbReference type="InterPro" id="IPR037523">
    <property type="entry name" value="VOC_core"/>
</dbReference>
<dbReference type="Gene3D" id="3.10.180.10">
    <property type="entry name" value="2,3-Dihydroxybiphenyl 1,2-Dioxygenase, domain 1"/>
    <property type="match status" value="1"/>
</dbReference>
<dbReference type="InterPro" id="IPR004360">
    <property type="entry name" value="Glyas_Fos-R_dOase_dom"/>
</dbReference>
<dbReference type="Pfam" id="PF00903">
    <property type="entry name" value="Glyoxalase"/>
    <property type="match status" value="1"/>
</dbReference>
<dbReference type="PANTHER" id="PTHR33993:SF1">
    <property type="entry name" value="GLYOXALASE FAMILY PROTEIN"/>
    <property type="match status" value="1"/>
</dbReference>
<evidence type="ECO:0000313" key="3">
    <source>
        <dbReference type="Proteomes" id="UP001155604"/>
    </source>
</evidence>
<dbReference type="InterPro" id="IPR052164">
    <property type="entry name" value="Anthracycline_SecMetBiosynth"/>
</dbReference>
<dbReference type="InterPro" id="IPR029068">
    <property type="entry name" value="Glyas_Bleomycin-R_OHBP_Dase"/>
</dbReference>
<dbReference type="CDD" id="cd07247">
    <property type="entry name" value="SgaA_N_like"/>
    <property type="match status" value="1"/>
</dbReference>
<feature type="domain" description="VOC" evidence="1">
    <location>
        <begin position="6"/>
        <end position="116"/>
    </location>
</feature>
<name>A0A9X2WUI0_9GAMM</name>
<dbReference type="SUPFAM" id="SSF54593">
    <property type="entry name" value="Glyoxalase/Bleomycin resistance protein/Dihydroxybiphenyl dioxygenase"/>
    <property type="match status" value="1"/>
</dbReference>
<evidence type="ECO:0000313" key="2">
    <source>
        <dbReference type="EMBL" id="MCT7945787.1"/>
    </source>
</evidence>
<dbReference type="PANTHER" id="PTHR33993">
    <property type="entry name" value="GLYOXALASE-RELATED"/>
    <property type="match status" value="1"/>
</dbReference>
<dbReference type="AlphaFoldDB" id="A0A9X2WUI0"/>
<gene>
    <name evidence="2" type="ORF">NE536_10470</name>
</gene>